<dbReference type="Proteomes" id="UP000217895">
    <property type="component" value="Chromosome"/>
</dbReference>
<evidence type="ECO:0000256" key="5">
    <source>
        <dbReference type="ARBA" id="ARBA00022989"/>
    </source>
</evidence>
<dbReference type="PANTHER" id="PTHR30250">
    <property type="entry name" value="PST FAMILY PREDICTED COLANIC ACID TRANSPORTER"/>
    <property type="match status" value="1"/>
</dbReference>
<dbReference type="AlphaFoldDB" id="A0A1Z4JCB6"/>
<keyword evidence="6 7" id="KW-0472">Membrane</keyword>
<reference evidence="8 9" key="1">
    <citation type="submission" date="2017-06" db="EMBL/GenBank/DDBJ databases">
        <title>Genome sequencing of cyanobaciteial culture collection at National Institute for Environmental Studies (NIES).</title>
        <authorList>
            <person name="Hirose Y."/>
            <person name="Shimura Y."/>
            <person name="Fujisawa T."/>
            <person name="Nakamura Y."/>
            <person name="Kawachi M."/>
        </authorList>
    </citation>
    <scope>NUCLEOTIDE SEQUENCE [LARGE SCALE GENOMIC DNA]</scope>
    <source>
        <strain evidence="8 9">NIES-2135</strain>
    </source>
</reference>
<feature type="transmembrane region" description="Helical" evidence="7">
    <location>
        <begin position="339"/>
        <end position="362"/>
    </location>
</feature>
<feature type="transmembrane region" description="Helical" evidence="7">
    <location>
        <begin position="152"/>
        <end position="171"/>
    </location>
</feature>
<protein>
    <submittedName>
        <fullName evidence="8">Polysaccharide biosynthesis protein</fullName>
    </submittedName>
</protein>
<feature type="transmembrane region" description="Helical" evidence="7">
    <location>
        <begin position="177"/>
        <end position="197"/>
    </location>
</feature>
<comment type="subcellular location">
    <subcellularLocation>
        <location evidence="1">Cell membrane</location>
        <topology evidence="1">Multi-pass membrane protein</topology>
    </subcellularLocation>
</comment>
<evidence type="ECO:0000256" key="6">
    <source>
        <dbReference type="ARBA" id="ARBA00023136"/>
    </source>
</evidence>
<feature type="transmembrane region" description="Helical" evidence="7">
    <location>
        <begin position="397"/>
        <end position="415"/>
    </location>
</feature>
<evidence type="ECO:0000256" key="2">
    <source>
        <dbReference type="ARBA" id="ARBA00007430"/>
    </source>
</evidence>
<dbReference type="EMBL" id="AP018203">
    <property type="protein sequence ID" value="BAY54435.1"/>
    <property type="molecule type" value="Genomic_DNA"/>
</dbReference>
<feature type="transmembrane region" description="Helical" evidence="7">
    <location>
        <begin position="427"/>
        <end position="447"/>
    </location>
</feature>
<evidence type="ECO:0000313" key="8">
    <source>
        <dbReference type="EMBL" id="BAY54435.1"/>
    </source>
</evidence>
<organism evidence="8 9">
    <name type="scientific">Leptolyngbya boryana NIES-2135</name>
    <dbReference type="NCBI Taxonomy" id="1973484"/>
    <lineage>
        <taxon>Bacteria</taxon>
        <taxon>Bacillati</taxon>
        <taxon>Cyanobacteriota</taxon>
        <taxon>Cyanophyceae</taxon>
        <taxon>Leptolyngbyales</taxon>
        <taxon>Leptolyngbyaceae</taxon>
        <taxon>Leptolyngbya group</taxon>
        <taxon>Leptolyngbya</taxon>
    </lineage>
</organism>
<evidence type="ECO:0000313" key="9">
    <source>
        <dbReference type="Proteomes" id="UP000217895"/>
    </source>
</evidence>
<proteinExistence type="inferred from homology"/>
<name>A0A1Z4JCB6_LEPBY</name>
<accession>A0A1Z4JCB6</accession>
<keyword evidence="9" id="KW-1185">Reference proteome</keyword>
<evidence type="ECO:0000256" key="1">
    <source>
        <dbReference type="ARBA" id="ARBA00004651"/>
    </source>
</evidence>
<feature type="transmembrane region" description="Helical" evidence="7">
    <location>
        <begin position="374"/>
        <end position="391"/>
    </location>
</feature>
<comment type="similarity">
    <text evidence="2">Belongs to the polysaccharide synthase family.</text>
</comment>
<evidence type="ECO:0000256" key="7">
    <source>
        <dbReference type="SAM" id="Phobius"/>
    </source>
</evidence>
<feature type="transmembrane region" description="Helical" evidence="7">
    <location>
        <begin position="118"/>
        <end position="140"/>
    </location>
</feature>
<dbReference type="Pfam" id="PF13440">
    <property type="entry name" value="Polysacc_synt_3"/>
    <property type="match status" value="1"/>
</dbReference>
<keyword evidence="3" id="KW-1003">Cell membrane</keyword>
<feature type="transmembrane region" description="Helical" evidence="7">
    <location>
        <begin position="88"/>
        <end position="106"/>
    </location>
</feature>
<evidence type="ECO:0000256" key="4">
    <source>
        <dbReference type="ARBA" id="ARBA00022692"/>
    </source>
</evidence>
<dbReference type="InterPro" id="IPR050833">
    <property type="entry name" value="Poly_Biosynth_Transport"/>
</dbReference>
<evidence type="ECO:0000256" key="3">
    <source>
        <dbReference type="ARBA" id="ARBA00022475"/>
    </source>
</evidence>
<sequence>MTNSLKKVALRGAFWTIAGYGSQQILRLGSNLILTRLLVPEYFGLMALVNTIRIGIELFSDYGITQSIISNKRGDDPLFLDTAWSLKVIRGFQIWAISILLAYPIAQLYQAQDPQGQLLFLLPITGFTAVLEGAASTAVLTWERHIEIKKIMLYDMSITIVTLLILVLLCWWHPSVWSLAIGGVASSAINMVASHFVNRKHHNRFRFDKEILKEIQNFGKWIAVASSMMFLADQADRFILAKLLSFERLGVYTIAYTLASIPRSVIQELSVKVIFPTISKQLDLSRLQLRAKIVKQRWLLLVGTAVFLAGLTVCSDWFIMLLYQGRNKHWEQYQDATWMMPILCSGIWFSILFYTTSPTLVAINKPMYSAQSNFARLSIVGLGMPLAFSQFGELGAIVVVAMSDFPLYVVNLYGLKQEKLSCTTQDVYCTAFFVTTLSLLLLLRYSLGLGVPIHVLLQGS</sequence>
<keyword evidence="5 7" id="KW-1133">Transmembrane helix</keyword>
<dbReference type="PANTHER" id="PTHR30250:SF10">
    <property type="entry name" value="LIPOPOLYSACCHARIDE BIOSYNTHESIS PROTEIN WZXC"/>
    <property type="match status" value="1"/>
</dbReference>
<gene>
    <name evidence="8" type="ORF">NIES2135_12520</name>
</gene>
<feature type="transmembrane region" description="Helical" evidence="7">
    <location>
        <begin position="298"/>
        <end position="319"/>
    </location>
</feature>
<dbReference type="GO" id="GO:0005886">
    <property type="term" value="C:plasma membrane"/>
    <property type="evidence" value="ECO:0007669"/>
    <property type="project" value="UniProtKB-SubCell"/>
</dbReference>
<keyword evidence="4 7" id="KW-0812">Transmembrane</keyword>